<organism evidence="1 2">
    <name type="scientific">Lithohypha guttulata</name>
    <dbReference type="NCBI Taxonomy" id="1690604"/>
    <lineage>
        <taxon>Eukaryota</taxon>
        <taxon>Fungi</taxon>
        <taxon>Dikarya</taxon>
        <taxon>Ascomycota</taxon>
        <taxon>Pezizomycotina</taxon>
        <taxon>Eurotiomycetes</taxon>
        <taxon>Chaetothyriomycetidae</taxon>
        <taxon>Chaetothyriales</taxon>
        <taxon>Trichomeriaceae</taxon>
        <taxon>Lithohypha</taxon>
    </lineage>
</organism>
<name>A0ABR0K070_9EURO</name>
<proteinExistence type="predicted"/>
<sequence>MQALQPFRMMDLPPEMQLKIPTEAVTPWYIEIRYREEDLDGPHYETKVYAIPAFLSLLLVSRYFHNAVGPIIPTRFTGILNPPEGIDADESANASFEGAVECHNMISQWGSQIRKIINHYSFRHGNPFTDEAPGIGRLENVREVVFPNIKVADYNYRSILEFLQGTKLVNILSSDADEDKAIITILRHGVNWGSFVDIHAYPCQAMLEWAFCVDIRQV</sequence>
<protein>
    <submittedName>
        <fullName evidence="1">Uncharacterized protein</fullName>
    </submittedName>
</protein>
<keyword evidence="2" id="KW-1185">Reference proteome</keyword>
<comment type="caution">
    <text evidence="1">The sequence shown here is derived from an EMBL/GenBank/DDBJ whole genome shotgun (WGS) entry which is preliminary data.</text>
</comment>
<evidence type="ECO:0000313" key="2">
    <source>
        <dbReference type="Proteomes" id="UP001345013"/>
    </source>
</evidence>
<reference evidence="1 2" key="1">
    <citation type="submission" date="2023-08" db="EMBL/GenBank/DDBJ databases">
        <title>Black Yeasts Isolated from many extreme environments.</title>
        <authorList>
            <person name="Coleine C."/>
            <person name="Stajich J.E."/>
            <person name="Selbmann L."/>
        </authorList>
    </citation>
    <scope>NUCLEOTIDE SEQUENCE [LARGE SCALE GENOMIC DNA]</scope>
    <source>
        <strain evidence="1 2">CCFEE 5885</strain>
    </source>
</reference>
<dbReference type="Proteomes" id="UP001345013">
    <property type="component" value="Unassembled WGS sequence"/>
</dbReference>
<evidence type="ECO:0000313" key="1">
    <source>
        <dbReference type="EMBL" id="KAK5080071.1"/>
    </source>
</evidence>
<accession>A0ABR0K070</accession>
<gene>
    <name evidence="1" type="ORF">LTR24_008685</name>
</gene>
<dbReference type="EMBL" id="JAVRRG010000158">
    <property type="protein sequence ID" value="KAK5080071.1"/>
    <property type="molecule type" value="Genomic_DNA"/>
</dbReference>